<organism evidence="2 3">
    <name type="scientific">Brumicola blandensis</name>
    <dbReference type="NCBI Taxonomy" id="3075611"/>
    <lineage>
        <taxon>Bacteria</taxon>
        <taxon>Pseudomonadati</taxon>
        <taxon>Pseudomonadota</taxon>
        <taxon>Gammaproteobacteria</taxon>
        <taxon>Alteromonadales</taxon>
        <taxon>Alteromonadaceae</taxon>
        <taxon>Brumicola</taxon>
    </lineage>
</organism>
<dbReference type="RefSeq" id="WP_311362171.1">
    <property type="nucleotide sequence ID" value="NZ_JAVRIE010000005.1"/>
</dbReference>
<dbReference type="Pfam" id="PF04307">
    <property type="entry name" value="YdjM"/>
    <property type="match status" value="1"/>
</dbReference>
<comment type="caution">
    <text evidence="2">The sequence shown here is derived from an EMBL/GenBank/DDBJ whole genome shotgun (WGS) entry which is preliminary data.</text>
</comment>
<feature type="transmembrane region" description="Helical" evidence="1">
    <location>
        <begin position="58"/>
        <end position="76"/>
    </location>
</feature>
<dbReference type="InterPro" id="IPR053170">
    <property type="entry name" value="Transcription_regulator"/>
</dbReference>
<gene>
    <name evidence="2" type="ORF">RM544_12675</name>
</gene>
<evidence type="ECO:0000256" key="1">
    <source>
        <dbReference type="SAM" id="Phobius"/>
    </source>
</evidence>
<sequence length="353" mass="38960">MDSLTQIALGGAVGYAVLGNKIGRRAILYGAALGTLPDLDVLIPYAGDVESFTYHRGFSHSLWVHLLVSPIIAWLLSKFHPNTAHLKLRWFALVFLTLSTHALLDSFTVYGTQLMWPLTEYPYGVSNLFIIDPLYTLPLLIGLGFALALKQPSISAIRANKFGIIASTAYIAWSLSAKVMIDQKVEIAMGEKGIDAIAYVSTPAPLNTLLWRVVAVSESGNITKYHEIYASVFDEPSEVSFQAYPSSPMLLDPLSDNWAINRLAWFTKGLYSVKRQDDNIIMSDLRMGVECNYVFNFVVAQTDAKGIQAINAKKVSARPDFASVGKIWDRIWDPSVNLSPTAPCKPLPLDETD</sequence>
<feature type="transmembrane region" description="Helical" evidence="1">
    <location>
        <begin position="88"/>
        <end position="110"/>
    </location>
</feature>
<keyword evidence="1" id="KW-1133">Transmembrane helix</keyword>
<dbReference type="InterPro" id="IPR007404">
    <property type="entry name" value="YdjM-like"/>
</dbReference>
<evidence type="ECO:0000313" key="2">
    <source>
        <dbReference type="EMBL" id="MDT0583397.1"/>
    </source>
</evidence>
<dbReference type="AlphaFoldDB" id="A0AAW8R2J2"/>
<dbReference type="PANTHER" id="PTHR40031:SF1">
    <property type="entry name" value="MEMBRANE-BOUND METAL-DEPENDENT HYDROLASE"/>
    <property type="match status" value="1"/>
</dbReference>
<protein>
    <submittedName>
        <fullName evidence="2">Metal-dependent hydrolase</fullName>
    </submittedName>
</protein>
<keyword evidence="1" id="KW-0812">Transmembrane</keyword>
<reference evidence="2 3" key="1">
    <citation type="submission" date="2023-09" db="EMBL/GenBank/DDBJ databases">
        <authorList>
            <person name="Rey-Velasco X."/>
        </authorList>
    </citation>
    <scope>NUCLEOTIDE SEQUENCE [LARGE SCALE GENOMIC DNA]</scope>
    <source>
        <strain evidence="2 3">W409</strain>
    </source>
</reference>
<proteinExistence type="predicted"/>
<keyword evidence="1" id="KW-0472">Membrane</keyword>
<name>A0AAW8R2J2_9ALTE</name>
<feature type="transmembrane region" description="Helical" evidence="1">
    <location>
        <begin position="130"/>
        <end position="149"/>
    </location>
</feature>
<keyword evidence="3" id="KW-1185">Reference proteome</keyword>
<accession>A0AAW8R2J2</accession>
<evidence type="ECO:0000313" key="3">
    <source>
        <dbReference type="Proteomes" id="UP001249020"/>
    </source>
</evidence>
<dbReference type="Proteomes" id="UP001249020">
    <property type="component" value="Unassembled WGS sequence"/>
</dbReference>
<dbReference type="EMBL" id="JAVRIE010000005">
    <property type="protein sequence ID" value="MDT0583397.1"/>
    <property type="molecule type" value="Genomic_DNA"/>
</dbReference>
<dbReference type="PANTHER" id="PTHR40031">
    <property type="entry name" value="HYPOTHETICAL MEMBRANE SPANNING PROTEIN"/>
    <property type="match status" value="1"/>
</dbReference>
<dbReference type="GO" id="GO:0016787">
    <property type="term" value="F:hydrolase activity"/>
    <property type="evidence" value="ECO:0007669"/>
    <property type="project" value="UniProtKB-KW"/>
</dbReference>
<keyword evidence="2" id="KW-0378">Hydrolase</keyword>